<reference evidence="1 2" key="1">
    <citation type="submission" date="2022-05" db="EMBL/GenBank/DDBJ databases">
        <authorList>
            <consortium name="Genoscope - CEA"/>
            <person name="William W."/>
        </authorList>
    </citation>
    <scope>NUCLEOTIDE SEQUENCE [LARGE SCALE GENOMIC DNA]</scope>
</reference>
<organism evidence="1 2">
    <name type="scientific">Porites evermanni</name>
    <dbReference type="NCBI Taxonomy" id="104178"/>
    <lineage>
        <taxon>Eukaryota</taxon>
        <taxon>Metazoa</taxon>
        <taxon>Cnidaria</taxon>
        <taxon>Anthozoa</taxon>
        <taxon>Hexacorallia</taxon>
        <taxon>Scleractinia</taxon>
        <taxon>Fungiina</taxon>
        <taxon>Poritidae</taxon>
        <taxon>Porites</taxon>
    </lineage>
</organism>
<evidence type="ECO:0000313" key="1">
    <source>
        <dbReference type="EMBL" id="CAH3024774.1"/>
    </source>
</evidence>
<gene>
    <name evidence="1" type="ORF">PEVE_00023936</name>
</gene>
<accession>A0ABN8M586</accession>
<proteinExistence type="predicted"/>
<sequence length="304" mass="36254">MREKSASASELSLRQSYELPFSFRSQRDFNAAQDLLRSRSECFLESKRARDKLIREEEIKNRTPWDMRPPDFTLQLYQPKPPKRNSRYAMIPGYNEDEWNKKAREKRRQRVQFEPIPLPKILQPPVSDKPPFSTQFRIPDSHQAKIMYVRNGIHRREPYTAPGPHAFRGDDFRPLENPKKYGLPEFTTDYEHDPGNLKFHSRNLNVLYDPYKDQDFLNSKDGYRKQMITYKERDPEWESSLILTKGPYKRGRSAKSALMDRIAQQLPWCSDRDKLEELRRPDIFDYKTVDWLDVTAHGKELNRI</sequence>
<dbReference type="Proteomes" id="UP001159427">
    <property type="component" value="Unassembled WGS sequence"/>
</dbReference>
<evidence type="ECO:0000313" key="2">
    <source>
        <dbReference type="Proteomes" id="UP001159427"/>
    </source>
</evidence>
<keyword evidence="2" id="KW-1185">Reference proteome</keyword>
<comment type="caution">
    <text evidence="1">The sequence shown here is derived from an EMBL/GenBank/DDBJ whole genome shotgun (WGS) entry which is preliminary data.</text>
</comment>
<name>A0ABN8M586_9CNID</name>
<dbReference type="EMBL" id="CALNXI010000319">
    <property type="protein sequence ID" value="CAH3024774.1"/>
    <property type="molecule type" value="Genomic_DNA"/>
</dbReference>
<protein>
    <submittedName>
        <fullName evidence="1">Uncharacterized protein</fullName>
    </submittedName>
</protein>